<comment type="caution">
    <text evidence="2">The sequence shown here is derived from an EMBL/GenBank/DDBJ whole genome shotgun (WGS) entry which is preliminary data.</text>
</comment>
<dbReference type="STRING" id="1869.MB27_12760"/>
<dbReference type="GO" id="GO:0032259">
    <property type="term" value="P:methylation"/>
    <property type="evidence" value="ECO:0007669"/>
    <property type="project" value="UniProtKB-KW"/>
</dbReference>
<dbReference type="RefSeq" id="WP_043524540.1">
    <property type="nucleotide sequence ID" value="NZ_BAABKU010000016.1"/>
</dbReference>
<organism evidence="2 3">
    <name type="scientific">Actinoplanes utahensis</name>
    <dbReference type="NCBI Taxonomy" id="1869"/>
    <lineage>
        <taxon>Bacteria</taxon>
        <taxon>Bacillati</taxon>
        <taxon>Actinomycetota</taxon>
        <taxon>Actinomycetes</taxon>
        <taxon>Micromonosporales</taxon>
        <taxon>Micromonosporaceae</taxon>
        <taxon>Actinoplanes</taxon>
    </lineage>
</organism>
<dbReference type="eggNOG" id="COG0500">
    <property type="taxonomic scope" value="Bacteria"/>
</dbReference>
<evidence type="ECO:0000313" key="3">
    <source>
        <dbReference type="Proteomes" id="UP000054537"/>
    </source>
</evidence>
<dbReference type="SUPFAM" id="SSF53335">
    <property type="entry name" value="S-adenosyl-L-methionine-dependent methyltransferases"/>
    <property type="match status" value="1"/>
</dbReference>
<dbReference type="EMBL" id="JRTT01000012">
    <property type="protein sequence ID" value="KHD77272.1"/>
    <property type="molecule type" value="Genomic_DNA"/>
</dbReference>
<keyword evidence="2" id="KW-0808">Transferase</keyword>
<protein>
    <submittedName>
        <fullName evidence="2">Methyltransferase type 12</fullName>
    </submittedName>
</protein>
<sequence>MPAPVSPRILAVVNALPLRPSSRVLEIGCGPGAAARAVAARLTTGHILAIDRSAAAITRAAAVPVGRMSVRRVAAEDFTLEPGEKPYDLVFAIRVGGLDGRHPELGRRILQRLADATTPDARLFIDGGDPLREIAIPRS</sequence>
<dbReference type="AlphaFoldDB" id="A0A0A6XB19"/>
<evidence type="ECO:0000313" key="2">
    <source>
        <dbReference type="EMBL" id="KHD77272.1"/>
    </source>
</evidence>
<keyword evidence="3" id="KW-1185">Reference proteome</keyword>
<dbReference type="Proteomes" id="UP000054537">
    <property type="component" value="Unassembled WGS sequence"/>
</dbReference>
<proteinExistence type="predicted"/>
<evidence type="ECO:0000259" key="1">
    <source>
        <dbReference type="Pfam" id="PF08242"/>
    </source>
</evidence>
<dbReference type="InterPro" id="IPR029063">
    <property type="entry name" value="SAM-dependent_MTases_sf"/>
</dbReference>
<dbReference type="Gene3D" id="3.40.50.150">
    <property type="entry name" value="Vaccinia Virus protein VP39"/>
    <property type="match status" value="1"/>
</dbReference>
<feature type="domain" description="Methyltransferase type 12" evidence="1">
    <location>
        <begin position="25"/>
        <end position="96"/>
    </location>
</feature>
<reference evidence="2 3" key="1">
    <citation type="submission" date="2014-10" db="EMBL/GenBank/DDBJ databases">
        <title>Draft genome sequence of Actinoplanes utahensis NRRL 12052.</title>
        <authorList>
            <person name="Velasco-Bucheli B."/>
            <person name="del Cerro C."/>
            <person name="Hormigo D."/>
            <person name="Garcia J.L."/>
            <person name="Acebal C."/>
            <person name="Arroyo M."/>
            <person name="de la Mata I."/>
        </authorList>
    </citation>
    <scope>NUCLEOTIDE SEQUENCE [LARGE SCALE GENOMIC DNA]</scope>
    <source>
        <strain evidence="2 3">NRRL 12052</strain>
    </source>
</reference>
<dbReference type="Pfam" id="PF08242">
    <property type="entry name" value="Methyltransf_12"/>
    <property type="match status" value="1"/>
</dbReference>
<dbReference type="InterPro" id="IPR013217">
    <property type="entry name" value="Methyltransf_12"/>
</dbReference>
<name>A0A0A6XB19_ACTUT</name>
<keyword evidence="2" id="KW-0489">Methyltransferase</keyword>
<dbReference type="OrthoDB" id="4571118at2"/>
<dbReference type="GO" id="GO:0008168">
    <property type="term" value="F:methyltransferase activity"/>
    <property type="evidence" value="ECO:0007669"/>
    <property type="project" value="UniProtKB-KW"/>
</dbReference>
<accession>A0A0A6XB19</accession>
<gene>
    <name evidence="2" type="ORF">MB27_12760</name>
</gene>